<feature type="compositionally biased region" description="Polar residues" evidence="1">
    <location>
        <begin position="700"/>
        <end position="719"/>
    </location>
</feature>
<evidence type="ECO:0000256" key="1">
    <source>
        <dbReference type="SAM" id="MobiDB-lite"/>
    </source>
</evidence>
<feature type="compositionally biased region" description="Polar residues" evidence="1">
    <location>
        <begin position="539"/>
        <end position="551"/>
    </location>
</feature>
<evidence type="ECO:0000313" key="2">
    <source>
        <dbReference type="EMBL" id="JAI37991.1"/>
    </source>
</evidence>
<dbReference type="OrthoDB" id="8036166at2759"/>
<proteinExistence type="predicted"/>
<sequence>MSKLPINKKSNISDKRKQVAEKLNIKCQPVLARRMGGYISRRSTGTTSTNPTATTTASNADICKKNVRVPQRSVRMSVAAKTSVDSQTTATFVGSTSQSSVHCVATEALTSVHIPPASLHSIPLNEHCELVDEKADDACGAVIADDMLGWTDIVDGEFSSHSALILSAIQATRESIDANKTEETTDTKIATTKTHTAALTVAQLSRSRTPTIKPRATSALLGASQLTKGKKSKASTTTMTHAVTAATTTTANEQTPVVAVTRSPEGAHSSATRRVQSAARLTSPLRMGGKQVEGVLLAVDAKSKFTENKCPLAVLTNVSNQRKLEASTTISEPKRCALNSNNITLSEYIDRTSEVYVARNKWPGVVDLVNSEYDPACETRARADTSTNNNSKDIIRALTLAARKAKLKSEFFRDFESQEQAVKRLTQPSTLIDDCGISRQSQLDAVSTRYSKELSPHIGVPTIAVNAAETYSSTSLVARRKLDLKKKIEKQNKTRTSYPVAHTHQSLIHTISTFPRVEELVQRFESHSTCSARKMIVNPNKTSETGDSNMLSLKPERLEQRNSPLSDEGCNLGQSPYSSDNEDNESAQTTSAVGQTKRKDKVARSASSDSALGLDVDESMDTTPAQPPVGTQQRRMTLTVTDLPLRPALLPLAEPTALPDTTITELPPTISNPPAPATVPSKVLLEERVVELPEDPRSLAPSQPCSRRESAQSCGSDTAPTEFPGGRRFVRTPSVVVSDYSDEIMCGITLEEIEYFRAQRMRRRHSSLDTANEGEGESDVSASSSCSNLYYCGSTISALDGAECYVNGVRTSLERKTSDCSTYSASADEESFTIPEDPQQQTGKDLSDLLAAQHLSTKPAAKKVGLAVPMGANVGEKAPY</sequence>
<protein>
    <submittedName>
        <fullName evidence="2">Uncharacterized protein</fullName>
    </submittedName>
</protein>
<dbReference type="EMBL" id="GDHF01014323">
    <property type="protein sequence ID" value="JAI37991.1"/>
    <property type="molecule type" value="Transcribed_RNA"/>
</dbReference>
<name>A0A0K8VGI0_BACLA</name>
<organism evidence="2">
    <name type="scientific">Bactrocera latifrons</name>
    <name type="common">Malaysian fruit fly</name>
    <name type="synonym">Chaetodacus latifrons</name>
    <dbReference type="NCBI Taxonomy" id="174628"/>
    <lineage>
        <taxon>Eukaryota</taxon>
        <taxon>Metazoa</taxon>
        <taxon>Ecdysozoa</taxon>
        <taxon>Arthropoda</taxon>
        <taxon>Hexapoda</taxon>
        <taxon>Insecta</taxon>
        <taxon>Pterygota</taxon>
        <taxon>Neoptera</taxon>
        <taxon>Endopterygota</taxon>
        <taxon>Diptera</taxon>
        <taxon>Brachycera</taxon>
        <taxon>Muscomorpha</taxon>
        <taxon>Tephritoidea</taxon>
        <taxon>Tephritidae</taxon>
        <taxon>Bactrocera</taxon>
        <taxon>Bactrocera</taxon>
    </lineage>
</organism>
<reference evidence="2" key="1">
    <citation type="submission" date="2015-06" db="EMBL/GenBank/DDBJ databases">
        <authorList>
            <person name="Hoefler B.C."/>
            <person name="Straight P.D."/>
        </authorList>
    </citation>
    <scope>NUCLEOTIDE SEQUENCE</scope>
</reference>
<gene>
    <name evidence="3" type="ORF">c4_g2_i1</name>
    <name evidence="2" type="ORF">c4_g2_i4</name>
</gene>
<feature type="region of interest" description="Disordered" evidence="1">
    <location>
        <begin position="535"/>
        <end position="634"/>
    </location>
</feature>
<feature type="region of interest" description="Disordered" evidence="1">
    <location>
        <begin position="693"/>
        <end position="726"/>
    </location>
</feature>
<feature type="compositionally biased region" description="Polar residues" evidence="1">
    <location>
        <begin position="621"/>
        <end position="634"/>
    </location>
</feature>
<accession>A0A0K8VGI0</accession>
<dbReference type="AlphaFoldDB" id="A0A0K8VGI0"/>
<evidence type="ECO:0000313" key="3">
    <source>
        <dbReference type="EMBL" id="JAI50518.1"/>
    </source>
</evidence>
<dbReference type="EMBL" id="GDHF01001796">
    <property type="protein sequence ID" value="JAI50518.1"/>
    <property type="molecule type" value="Transcribed_RNA"/>
</dbReference>